<dbReference type="AlphaFoldDB" id="A0A183E9U0"/>
<evidence type="ECO:0000313" key="3">
    <source>
        <dbReference type="WBParaSite" id="GPUH_0001775401-mRNA-1"/>
    </source>
</evidence>
<dbReference type="InterPro" id="IPR038513">
    <property type="entry name" value="FAIM1_dom_sf"/>
</dbReference>
<evidence type="ECO:0000313" key="2">
    <source>
        <dbReference type="Proteomes" id="UP000271098"/>
    </source>
</evidence>
<proteinExistence type="predicted"/>
<dbReference type="WBParaSite" id="GPUH_0001775401-mRNA-1">
    <property type="protein sequence ID" value="GPUH_0001775401-mRNA-1"/>
    <property type="gene ID" value="GPUH_0001775401"/>
</dbReference>
<sequence>MDIWVNGKKVDTAGEFVENGTETHFEIGKNVCYVKATSSGKKKIGFIYQLFINDKEVITTDDSTASL</sequence>
<protein>
    <submittedName>
        <fullName evidence="3">I-set domain-containing protein</fullName>
    </submittedName>
</protein>
<evidence type="ECO:0000313" key="1">
    <source>
        <dbReference type="EMBL" id="VDN30351.1"/>
    </source>
</evidence>
<reference evidence="1 2" key="2">
    <citation type="submission" date="2018-11" db="EMBL/GenBank/DDBJ databases">
        <authorList>
            <consortium name="Pathogen Informatics"/>
        </authorList>
    </citation>
    <scope>NUCLEOTIDE SEQUENCE [LARGE SCALE GENOMIC DNA]</scope>
</reference>
<dbReference type="OrthoDB" id="6262731at2759"/>
<dbReference type="PANTHER" id="PTHR13088">
    <property type="entry name" value="FAS APOPTOTIC INHIBITORY MOLECULE FAIM"/>
    <property type="match status" value="1"/>
</dbReference>
<dbReference type="GO" id="GO:1902042">
    <property type="term" value="P:negative regulation of extrinsic apoptotic signaling pathway via death domain receptors"/>
    <property type="evidence" value="ECO:0007669"/>
    <property type="project" value="TreeGrafter"/>
</dbReference>
<name>A0A183E9U0_9BILA</name>
<dbReference type="Proteomes" id="UP000271098">
    <property type="component" value="Unassembled WGS sequence"/>
</dbReference>
<reference evidence="3" key="1">
    <citation type="submission" date="2016-06" db="UniProtKB">
        <authorList>
            <consortium name="WormBaseParasite"/>
        </authorList>
    </citation>
    <scope>IDENTIFICATION</scope>
</reference>
<gene>
    <name evidence="1" type="ORF">GPUH_LOCUS17732</name>
</gene>
<accession>A0A183E9U0</accession>
<keyword evidence="2" id="KW-1185">Reference proteome</keyword>
<dbReference type="Pfam" id="PF06905">
    <property type="entry name" value="FAIM1"/>
    <property type="match status" value="1"/>
</dbReference>
<dbReference type="InterPro" id="IPR010695">
    <property type="entry name" value="FAIM1"/>
</dbReference>
<dbReference type="EMBL" id="UYRT01085613">
    <property type="protein sequence ID" value="VDN30351.1"/>
    <property type="molecule type" value="Genomic_DNA"/>
</dbReference>
<dbReference type="PANTHER" id="PTHR13088:SF3">
    <property type="entry name" value="FAS APOPTOTIC INHIBITORY MOLECULE 1"/>
    <property type="match status" value="1"/>
</dbReference>
<organism evidence="3">
    <name type="scientific">Gongylonema pulchrum</name>
    <dbReference type="NCBI Taxonomy" id="637853"/>
    <lineage>
        <taxon>Eukaryota</taxon>
        <taxon>Metazoa</taxon>
        <taxon>Ecdysozoa</taxon>
        <taxon>Nematoda</taxon>
        <taxon>Chromadorea</taxon>
        <taxon>Rhabditida</taxon>
        <taxon>Spirurina</taxon>
        <taxon>Spiruromorpha</taxon>
        <taxon>Spiruroidea</taxon>
        <taxon>Gongylonematidae</taxon>
        <taxon>Gongylonema</taxon>
    </lineage>
</organism>
<dbReference type="Gene3D" id="2.40.128.180">
    <property type="match status" value="1"/>
</dbReference>